<protein>
    <submittedName>
        <fullName evidence="1">ABC transporter substrate-binding protein</fullName>
    </submittedName>
</protein>
<dbReference type="SUPFAM" id="SSF53850">
    <property type="entry name" value="Periplasmic binding protein-like II"/>
    <property type="match status" value="1"/>
</dbReference>
<reference evidence="1 2" key="1">
    <citation type="journal article" date="2019" name="Int. J. Syst. Evol. Microbiol.">
        <title>The Global Catalogue of Microorganisms (GCM) 10K type strain sequencing project: providing services to taxonomists for standard genome sequencing and annotation.</title>
        <authorList>
            <consortium name="The Broad Institute Genomics Platform"/>
            <consortium name="The Broad Institute Genome Sequencing Center for Infectious Disease"/>
            <person name="Wu L."/>
            <person name="Ma J."/>
        </authorList>
    </citation>
    <scope>NUCLEOTIDE SEQUENCE [LARGE SCALE GENOMIC DNA]</scope>
    <source>
        <strain evidence="1 2">JCM 14969</strain>
    </source>
</reference>
<evidence type="ECO:0000313" key="2">
    <source>
        <dbReference type="Proteomes" id="UP001500393"/>
    </source>
</evidence>
<evidence type="ECO:0000313" key="1">
    <source>
        <dbReference type="EMBL" id="GAA1551584.1"/>
    </source>
</evidence>
<organism evidence="1 2">
    <name type="scientific">Kribbella sancticallisti</name>
    <dbReference type="NCBI Taxonomy" id="460087"/>
    <lineage>
        <taxon>Bacteria</taxon>
        <taxon>Bacillati</taxon>
        <taxon>Actinomycetota</taxon>
        <taxon>Actinomycetes</taxon>
        <taxon>Propionibacteriales</taxon>
        <taxon>Kribbellaceae</taxon>
        <taxon>Kribbella</taxon>
    </lineage>
</organism>
<sequence>MGDRILGARRPPPLPWKGSTPMMMRRAALVAAFTMVLAAGCSGSSSVETQGPDAASWRDQVKPGKLEVGVLSAKGTPGLKFLENVGAGLEKDHPGSEVTLTFANTEARPGIEQRWRAGEPPDLDYAMFDGTIPDLRAWADDGALVDLTPYLKQEDPGTGKPWLDRYSPTVRKFMEHPETKQIYAVPSELSLHVLFYNAKMFKDLGVKPPATWDDLLRAADALKAKNVDPIALTGLFEPYMGMWSDHLWLRTVGYGKARAVLTEGNGHITDDPGFLKGLQMLQELRDKNAFLTGFKGTDFTAAQAQFFQGKAGMILMGSWLVSEMKDVIPKDFELGVLAFPKVAGAAGDQGAVMAALQNVSIASKSPDIPLALEWVNRLTSVETQTKRANEIGEVSAVVGVPSPPGVPGIDAVLSTAESLQPREFGLGQSKAGKPVYAEIARLLFGQQDADETLKRLDVALRRVHKN</sequence>
<comment type="caution">
    <text evidence="1">The sequence shown here is derived from an EMBL/GenBank/DDBJ whole genome shotgun (WGS) entry which is preliminary data.</text>
</comment>
<keyword evidence="2" id="KW-1185">Reference proteome</keyword>
<dbReference type="InterPro" id="IPR050490">
    <property type="entry name" value="Bact_solute-bd_prot1"/>
</dbReference>
<proteinExistence type="predicted"/>
<dbReference type="Pfam" id="PF01547">
    <property type="entry name" value="SBP_bac_1"/>
    <property type="match status" value="1"/>
</dbReference>
<dbReference type="Proteomes" id="UP001500393">
    <property type="component" value="Unassembled WGS sequence"/>
</dbReference>
<dbReference type="InterPro" id="IPR006059">
    <property type="entry name" value="SBP"/>
</dbReference>
<dbReference type="PANTHER" id="PTHR43649">
    <property type="entry name" value="ARABINOSE-BINDING PROTEIN-RELATED"/>
    <property type="match status" value="1"/>
</dbReference>
<dbReference type="Gene3D" id="3.40.190.10">
    <property type="entry name" value="Periplasmic binding protein-like II"/>
    <property type="match status" value="2"/>
</dbReference>
<name>A0ABN2C4T3_9ACTN</name>
<accession>A0ABN2C4T3</accession>
<dbReference type="EMBL" id="BAAAOS010000002">
    <property type="protein sequence ID" value="GAA1551584.1"/>
    <property type="molecule type" value="Genomic_DNA"/>
</dbReference>
<gene>
    <name evidence="1" type="ORF">GCM10009789_01630</name>
</gene>